<dbReference type="InterPro" id="IPR058813">
    <property type="entry name" value="DNA-SBD_ScoMcrA"/>
</dbReference>
<evidence type="ECO:0000259" key="1">
    <source>
        <dbReference type="Pfam" id="PF13020"/>
    </source>
</evidence>
<feature type="domain" description="ScoMcrA-like N-terminal head" evidence="3">
    <location>
        <begin position="4"/>
        <end position="91"/>
    </location>
</feature>
<evidence type="ECO:0000259" key="3">
    <source>
        <dbReference type="Pfam" id="PF26345"/>
    </source>
</evidence>
<keyword evidence="5" id="KW-1185">Reference proteome</keyword>
<evidence type="ECO:0000259" key="2">
    <source>
        <dbReference type="Pfam" id="PF26340"/>
    </source>
</evidence>
<dbReference type="EMBL" id="CP046600">
    <property type="protein sequence ID" value="QUR68158.1"/>
    <property type="molecule type" value="Genomic_DNA"/>
</dbReference>
<accession>A0A975PXV6</accession>
<gene>
    <name evidence="4" type="ORF">F6B93_14660</name>
</gene>
<dbReference type="Pfam" id="PF13020">
    <property type="entry name" value="NOV_C"/>
    <property type="match status" value="1"/>
</dbReference>
<dbReference type="KEGG" id="mspg:F6B93_14660"/>
<dbReference type="InterPro" id="IPR024975">
    <property type="entry name" value="NOV_C"/>
</dbReference>
<dbReference type="Proteomes" id="UP000682202">
    <property type="component" value="Chromosome"/>
</dbReference>
<sequence length="408" mass="44374">MAISDIRREDVLGAIALLDDPVDGPEIRKQLHFGRALAYRLVHSGRFYDSKTVVGIAHGLGAGRKYLTSQDFSGGFESVVTLLKRRGFFVDSGVLHDISQLRVDRTHGRPAPYQYVVLLWAIARARAGLPRMVPFQDVRDELADILAPFAVAQTGPDPVMPWIALDGSLLWELEKPAGAQPVSESHVKSLNLAAGLSKSVYDRISDEDTWPERARKAFVAAAVDVVANLTGSEPGFLPLLQQLGLADLGSTTDVGRSPEVADAIAAVESVSNPRRMFGTRLTAAQKTAIEERAVQVTRDCLEDEFGYSTKDVGNTESYDVHATKGQEFVKVEVKGTTTDGAEVVLTSNEVDLHRAEHPNNALAVVRNITLDRSGDQPAATGGELVLSMPWEVDKGELTPIVYKYRTGF</sequence>
<dbReference type="AlphaFoldDB" id="A0A975PXV6"/>
<reference evidence="4" key="1">
    <citation type="submission" date="2019-12" db="EMBL/GenBank/DDBJ databases">
        <title>Mycobacterium spongiae sp. nov.</title>
        <authorList>
            <person name="Stinear T."/>
        </authorList>
    </citation>
    <scope>NUCLEOTIDE SEQUENCE</scope>
    <source>
        <strain evidence="4">FSD4b-SM</strain>
    </source>
</reference>
<proteinExistence type="predicted"/>
<evidence type="ECO:0000313" key="5">
    <source>
        <dbReference type="Proteomes" id="UP000682202"/>
    </source>
</evidence>
<name>A0A975PXV6_9MYCO</name>
<evidence type="ECO:0000313" key="4">
    <source>
        <dbReference type="EMBL" id="QUR68158.1"/>
    </source>
</evidence>
<feature type="domain" description="ScoMcrA-like DNA sulfur-binding" evidence="2">
    <location>
        <begin position="94"/>
        <end position="209"/>
    </location>
</feature>
<dbReference type="RefSeq" id="WP_211695733.1">
    <property type="nucleotide sequence ID" value="NZ_CP046600.1"/>
</dbReference>
<dbReference type="Pfam" id="PF26340">
    <property type="entry name" value="DNA-SBD_ScoMcrA"/>
    <property type="match status" value="1"/>
</dbReference>
<dbReference type="InterPro" id="IPR058807">
    <property type="entry name" value="ScoMcrA_N"/>
</dbReference>
<protein>
    <submittedName>
        <fullName evidence="4">DUF3883 domain-containing protein</fullName>
    </submittedName>
</protein>
<organism evidence="4 5">
    <name type="scientific">Mycobacterium spongiae</name>
    <dbReference type="NCBI Taxonomy" id="886343"/>
    <lineage>
        <taxon>Bacteria</taxon>
        <taxon>Bacillati</taxon>
        <taxon>Actinomycetota</taxon>
        <taxon>Actinomycetes</taxon>
        <taxon>Mycobacteriales</taxon>
        <taxon>Mycobacteriaceae</taxon>
        <taxon>Mycobacterium</taxon>
    </lineage>
</organism>
<dbReference type="Pfam" id="PF26345">
    <property type="entry name" value="ScoMcrA_N"/>
    <property type="match status" value="1"/>
</dbReference>
<feature type="domain" description="Protein NO VEIN C-terminal" evidence="1">
    <location>
        <begin position="290"/>
        <end position="368"/>
    </location>
</feature>